<name>A0ABD3E7Y0_9LAMI</name>
<dbReference type="AlphaFoldDB" id="A0ABD3E7Y0"/>
<sequence length="405" mass="45297">MIGGGGSRRMSVDIDSPAQKLQDDLHKIGQRIKHHEDNIKYLKASRKKSEESIVKMQDALEKYDKVSLSTMLSKDTSHVKSEDETIAHILRQDKSAAALLCMMKNQAKTLSSEHSLTKDMVGIVATLGKFDDANLSRLLAEYLGLEKMLAVVCKTYDGVKAIEAYNKEGSIDKNLGVHAFAATIGRPLAGRFLVICLEDIRPYAGEFIADDPQKRLALRKPRLPNGETPSGFLEFAVNMITIDKSIIHCVTKNGHGLRETVFYNLFSNLQVYRTRDDMMKALPYIRNGAVSLDGGIMRKPGVLCLGHHEGDIGVKFPNGSESLFISQIYIEMKNEMKEMLWKKDRTSGDMEREQILLDSARLNYETKKQEFLQFLAERASSHVPQGNLHLGETAEGLEEKFAASC</sequence>
<dbReference type="PANTHER" id="PTHR33566:SF6">
    <property type="entry name" value="PROTEIN DEFECTIVE IN MERISTEM SILENCING 3"/>
    <property type="match status" value="1"/>
</dbReference>
<evidence type="ECO:0000313" key="2">
    <source>
        <dbReference type="Proteomes" id="UP001632038"/>
    </source>
</evidence>
<protein>
    <recommendedName>
        <fullName evidence="3">Protein DEFECTIVE IN MERISTEM SILENCING 3</fullName>
    </recommendedName>
</protein>
<organism evidence="1 2">
    <name type="scientific">Castilleja foliolosa</name>
    <dbReference type="NCBI Taxonomy" id="1961234"/>
    <lineage>
        <taxon>Eukaryota</taxon>
        <taxon>Viridiplantae</taxon>
        <taxon>Streptophyta</taxon>
        <taxon>Embryophyta</taxon>
        <taxon>Tracheophyta</taxon>
        <taxon>Spermatophyta</taxon>
        <taxon>Magnoliopsida</taxon>
        <taxon>eudicotyledons</taxon>
        <taxon>Gunneridae</taxon>
        <taxon>Pentapetalae</taxon>
        <taxon>asterids</taxon>
        <taxon>lamiids</taxon>
        <taxon>Lamiales</taxon>
        <taxon>Orobanchaceae</taxon>
        <taxon>Pedicularideae</taxon>
        <taxon>Castillejinae</taxon>
        <taxon>Castilleja</taxon>
    </lineage>
</organism>
<gene>
    <name evidence="1" type="ORF">CASFOL_006961</name>
</gene>
<dbReference type="EMBL" id="JAVIJP010000007">
    <property type="protein sequence ID" value="KAL3650558.1"/>
    <property type="molecule type" value="Genomic_DNA"/>
</dbReference>
<evidence type="ECO:0000313" key="1">
    <source>
        <dbReference type="EMBL" id="KAL3650558.1"/>
    </source>
</evidence>
<comment type="caution">
    <text evidence="1">The sequence shown here is derived from an EMBL/GenBank/DDBJ whole genome shotgun (WGS) entry which is preliminary data.</text>
</comment>
<dbReference type="PANTHER" id="PTHR33566">
    <property type="entry name" value="EN/SPM-LIKE TRANSPOSON-RELATED"/>
    <property type="match status" value="1"/>
</dbReference>
<accession>A0ABD3E7Y0</accession>
<dbReference type="Proteomes" id="UP001632038">
    <property type="component" value="Unassembled WGS sequence"/>
</dbReference>
<keyword evidence="2" id="KW-1185">Reference proteome</keyword>
<evidence type="ECO:0008006" key="3">
    <source>
        <dbReference type="Google" id="ProtNLM"/>
    </source>
</evidence>
<reference evidence="2" key="1">
    <citation type="journal article" date="2024" name="IScience">
        <title>Strigolactones Initiate the Formation of Haustorium-like Structures in Castilleja.</title>
        <authorList>
            <person name="Buerger M."/>
            <person name="Peterson D."/>
            <person name="Chory J."/>
        </authorList>
    </citation>
    <scope>NUCLEOTIDE SEQUENCE [LARGE SCALE GENOMIC DNA]</scope>
</reference>
<proteinExistence type="predicted"/>